<name>A0A0U9HM52_9FIRM</name>
<evidence type="ECO:0000313" key="5">
    <source>
        <dbReference type="EMBL" id="GAQ24913.1"/>
    </source>
</evidence>
<dbReference type="STRING" id="224999.GCA_001485475_00922"/>
<keyword evidence="6" id="KW-1185">Reference proteome</keyword>
<protein>
    <submittedName>
        <fullName evidence="5">4Fe-4S dicluster domain-containing protein</fullName>
    </submittedName>
</protein>
<dbReference type="SUPFAM" id="SSF54862">
    <property type="entry name" value="4Fe-4S ferredoxins"/>
    <property type="match status" value="1"/>
</dbReference>
<keyword evidence="2" id="KW-0408">Iron</keyword>
<organism evidence="5">
    <name type="scientific">Tepidanaerobacter syntrophicus</name>
    <dbReference type="NCBI Taxonomy" id="224999"/>
    <lineage>
        <taxon>Bacteria</taxon>
        <taxon>Bacillati</taxon>
        <taxon>Bacillota</taxon>
        <taxon>Clostridia</taxon>
        <taxon>Thermosediminibacterales</taxon>
        <taxon>Tepidanaerobacteraceae</taxon>
        <taxon>Tepidanaerobacter</taxon>
    </lineage>
</organism>
<dbReference type="GO" id="GO:0046872">
    <property type="term" value="F:metal ion binding"/>
    <property type="evidence" value="ECO:0007669"/>
    <property type="project" value="UniProtKB-KW"/>
</dbReference>
<reference evidence="5" key="1">
    <citation type="journal article" date="2016" name="Genome Announc.">
        <title>Draft Genome Sequence of the Syntrophic Lactate-Degrading Bacterium Tepidanaerobacter syntrophicus JLT.</title>
        <authorList>
            <person name="Matsuura N."/>
            <person name="Ohashi A."/>
            <person name="Tourlousse D.M."/>
            <person name="Sekiguchi Y."/>
        </authorList>
    </citation>
    <scope>NUCLEOTIDE SEQUENCE [LARGE SCALE GENOMIC DNA]</scope>
    <source>
        <strain evidence="5">JL</strain>
    </source>
</reference>
<feature type="domain" description="4Fe-4S ferredoxin-type" evidence="4">
    <location>
        <begin position="39"/>
        <end position="68"/>
    </location>
</feature>
<dbReference type="PROSITE" id="PS51379">
    <property type="entry name" value="4FE4S_FER_2"/>
    <property type="match status" value="2"/>
</dbReference>
<sequence length="78" mass="8505">MSKNVYRQKIYIESKKCVECGACTAVCSTKALCFDTKEWKLEYDIKKCKGCMLCIGACPLRAISSDSEDLPSAAAAAL</sequence>
<keyword evidence="1" id="KW-0479">Metal-binding</keyword>
<dbReference type="InterPro" id="IPR017900">
    <property type="entry name" value="4Fe4S_Fe_S_CS"/>
</dbReference>
<proteinExistence type="predicted"/>
<dbReference type="GO" id="GO:0051536">
    <property type="term" value="F:iron-sulfur cluster binding"/>
    <property type="evidence" value="ECO:0007669"/>
    <property type="project" value="UniProtKB-KW"/>
</dbReference>
<keyword evidence="3" id="KW-0411">Iron-sulfur</keyword>
<dbReference type="Gene3D" id="3.30.70.20">
    <property type="match status" value="2"/>
</dbReference>
<evidence type="ECO:0000256" key="3">
    <source>
        <dbReference type="ARBA" id="ARBA00023014"/>
    </source>
</evidence>
<dbReference type="RefSeq" id="WP_059032184.1">
    <property type="nucleotide sequence ID" value="NZ_BSDN01000003.1"/>
</dbReference>
<evidence type="ECO:0000259" key="4">
    <source>
        <dbReference type="PROSITE" id="PS51379"/>
    </source>
</evidence>
<dbReference type="InterPro" id="IPR017896">
    <property type="entry name" value="4Fe4S_Fe-S-bd"/>
</dbReference>
<dbReference type="AlphaFoldDB" id="A0A0U9HM52"/>
<gene>
    <name evidence="5" type="ORF">TSYNT_6297</name>
</gene>
<dbReference type="Pfam" id="PF13237">
    <property type="entry name" value="Fer4_10"/>
    <property type="match status" value="1"/>
</dbReference>
<dbReference type="OrthoDB" id="9794954at2"/>
<evidence type="ECO:0000256" key="1">
    <source>
        <dbReference type="ARBA" id="ARBA00022723"/>
    </source>
</evidence>
<accession>A0A0U9HM52</accession>
<dbReference type="Proteomes" id="UP000062160">
    <property type="component" value="Unassembled WGS sequence"/>
</dbReference>
<evidence type="ECO:0000313" key="6">
    <source>
        <dbReference type="Proteomes" id="UP000062160"/>
    </source>
</evidence>
<feature type="domain" description="4Fe-4S ferredoxin-type" evidence="4">
    <location>
        <begin position="8"/>
        <end position="37"/>
    </location>
</feature>
<evidence type="ECO:0000256" key="2">
    <source>
        <dbReference type="ARBA" id="ARBA00023004"/>
    </source>
</evidence>
<dbReference type="EMBL" id="DF977000">
    <property type="protein sequence ID" value="GAQ24913.1"/>
    <property type="molecule type" value="Genomic_DNA"/>
</dbReference>
<dbReference type="PROSITE" id="PS00198">
    <property type="entry name" value="4FE4S_FER_1"/>
    <property type="match status" value="1"/>
</dbReference>